<proteinExistence type="predicted"/>
<reference evidence="1" key="1">
    <citation type="submission" date="2018-06" db="EMBL/GenBank/DDBJ databases">
        <authorList>
            <person name="Zhirakovskaya E."/>
        </authorList>
    </citation>
    <scope>NUCLEOTIDE SEQUENCE</scope>
</reference>
<sequence>MKIKMLTTRTGSPDGRTVCSYARGEQYDLPESLGKVFVKEGWAKKVPAKALKPVARKKDLGQPPENKQR</sequence>
<dbReference type="EMBL" id="UOGG01000052">
    <property type="protein sequence ID" value="VAX28191.1"/>
    <property type="molecule type" value="Genomic_DNA"/>
</dbReference>
<protein>
    <submittedName>
        <fullName evidence="1">Uncharacterized protein</fullName>
    </submittedName>
</protein>
<name>A0A3B1CNY6_9ZZZZ</name>
<gene>
    <name evidence="1" type="ORF">MNBD_NITROSPINAE05-807</name>
</gene>
<organism evidence="1">
    <name type="scientific">hydrothermal vent metagenome</name>
    <dbReference type="NCBI Taxonomy" id="652676"/>
    <lineage>
        <taxon>unclassified sequences</taxon>
        <taxon>metagenomes</taxon>
        <taxon>ecological metagenomes</taxon>
    </lineage>
</organism>
<dbReference type="AlphaFoldDB" id="A0A3B1CNY6"/>
<accession>A0A3B1CNY6</accession>
<evidence type="ECO:0000313" key="1">
    <source>
        <dbReference type="EMBL" id="VAX28191.1"/>
    </source>
</evidence>